<gene>
    <name evidence="5" type="primary">LOC112270701</name>
    <name evidence="4" type="ORF">BRADI_2g12465v3</name>
</gene>
<dbReference type="EnsemblPlants" id="PNT70463">
    <property type="protein sequence ID" value="PNT70463"/>
    <property type="gene ID" value="BRADI_2g12465v3"/>
</dbReference>
<dbReference type="Proteomes" id="UP000008810">
    <property type="component" value="Chromosome 2"/>
</dbReference>
<feature type="region of interest" description="Disordered" evidence="2">
    <location>
        <begin position="1"/>
        <end position="37"/>
    </location>
</feature>
<keyword evidence="6" id="KW-1185">Reference proteome</keyword>
<feature type="compositionally biased region" description="Gly residues" evidence="2">
    <location>
        <begin position="15"/>
        <end position="28"/>
    </location>
</feature>
<dbReference type="RefSeq" id="XP_024314499.1">
    <property type="nucleotide sequence ID" value="XM_024458731.1"/>
</dbReference>
<evidence type="ECO:0000256" key="1">
    <source>
        <dbReference type="SAM" id="Coils"/>
    </source>
</evidence>
<name>A0A2K2D870_BRADI</name>
<accession>A0A2K2D870</accession>
<dbReference type="AlphaFoldDB" id="A0A2K2D870"/>
<reference evidence="4 5" key="1">
    <citation type="journal article" date="2010" name="Nature">
        <title>Genome sequencing and analysis of the model grass Brachypodium distachyon.</title>
        <authorList>
            <consortium name="International Brachypodium Initiative"/>
        </authorList>
    </citation>
    <scope>NUCLEOTIDE SEQUENCE [LARGE SCALE GENOMIC DNA]</scope>
    <source>
        <strain evidence="4">Bd21</strain>
        <strain evidence="5">cv. Bd21</strain>
    </source>
</reference>
<evidence type="ECO:0000313" key="5">
    <source>
        <dbReference type="EnsemblPlants" id="PNT70463"/>
    </source>
</evidence>
<keyword evidence="3" id="KW-1133">Transmembrane helix</keyword>
<evidence type="ECO:0000313" key="4">
    <source>
        <dbReference type="EMBL" id="PNT70463.1"/>
    </source>
</evidence>
<proteinExistence type="predicted"/>
<dbReference type="GeneID" id="112270701"/>
<evidence type="ECO:0000256" key="2">
    <source>
        <dbReference type="SAM" id="MobiDB-lite"/>
    </source>
</evidence>
<evidence type="ECO:0000256" key="3">
    <source>
        <dbReference type="SAM" id="Phobius"/>
    </source>
</evidence>
<reference evidence="4" key="2">
    <citation type="submission" date="2017-06" db="EMBL/GenBank/DDBJ databases">
        <title>WGS assembly of Brachypodium distachyon.</title>
        <authorList>
            <consortium name="The International Brachypodium Initiative"/>
            <person name="Lucas S."/>
            <person name="Harmon-Smith M."/>
            <person name="Lail K."/>
            <person name="Tice H."/>
            <person name="Grimwood J."/>
            <person name="Bruce D."/>
            <person name="Barry K."/>
            <person name="Shu S."/>
            <person name="Lindquist E."/>
            <person name="Wang M."/>
            <person name="Pitluck S."/>
            <person name="Vogel J.P."/>
            <person name="Garvin D.F."/>
            <person name="Mockler T.C."/>
            <person name="Schmutz J."/>
            <person name="Rokhsar D."/>
            <person name="Bevan M.W."/>
        </authorList>
    </citation>
    <scope>NUCLEOTIDE SEQUENCE</scope>
    <source>
        <strain evidence="4">Bd21</strain>
    </source>
</reference>
<keyword evidence="3" id="KW-0812">Transmembrane</keyword>
<dbReference type="EMBL" id="CM000881">
    <property type="protein sequence ID" value="PNT70463.1"/>
    <property type="molecule type" value="Genomic_DNA"/>
</dbReference>
<protein>
    <submittedName>
        <fullName evidence="4 5">Uncharacterized protein</fullName>
    </submittedName>
</protein>
<keyword evidence="1" id="KW-0175">Coiled coil</keyword>
<sequence>MRSNQHPGSERGRGMRLGGGDEGTGVTGGSNIWSSEGNNDDWAKVTSVAYWDPRESSKNKVEMQNGEVQESSFVGNNVRLYTNMVSALERENPRLMQIVKELELEIKKLKKEKKMIERRHRVEVKIERRDRMQFVLIAICVIGYVLSSILTRWFL</sequence>
<feature type="coiled-coil region" evidence="1">
    <location>
        <begin position="85"/>
        <end position="119"/>
    </location>
</feature>
<organism evidence="4">
    <name type="scientific">Brachypodium distachyon</name>
    <name type="common">Purple false brome</name>
    <name type="synonym">Trachynia distachya</name>
    <dbReference type="NCBI Taxonomy" id="15368"/>
    <lineage>
        <taxon>Eukaryota</taxon>
        <taxon>Viridiplantae</taxon>
        <taxon>Streptophyta</taxon>
        <taxon>Embryophyta</taxon>
        <taxon>Tracheophyta</taxon>
        <taxon>Spermatophyta</taxon>
        <taxon>Magnoliopsida</taxon>
        <taxon>Liliopsida</taxon>
        <taxon>Poales</taxon>
        <taxon>Poaceae</taxon>
        <taxon>BOP clade</taxon>
        <taxon>Pooideae</taxon>
        <taxon>Stipodae</taxon>
        <taxon>Brachypodieae</taxon>
        <taxon>Brachypodium</taxon>
    </lineage>
</organism>
<evidence type="ECO:0000313" key="6">
    <source>
        <dbReference type="Proteomes" id="UP000008810"/>
    </source>
</evidence>
<reference evidence="5" key="3">
    <citation type="submission" date="2018-08" db="UniProtKB">
        <authorList>
            <consortium name="EnsemblPlants"/>
        </authorList>
    </citation>
    <scope>IDENTIFICATION</scope>
    <source>
        <strain evidence="5">cv. Bd21</strain>
    </source>
</reference>
<dbReference type="Gramene" id="PNT70463">
    <property type="protein sequence ID" value="PNT70463"/>
    <property type="gene ID" value="BRADI_2g12465v3"/>
</dbReference>
<feature type="transmembrane region" description="Helical" evidence="3">
    <location>
        <begin position="134"/>
        <end position="154"/>
    </location>
</feature>
<keyword evidence="3" id="KW-0472">Membrane</keyword>